<protein>
    <submittedName>
        <fullName evidence="2">Uncharacterized protein LOC750617</fullName>
    </submittedName>
</protein>
<reference evidence="2 4" key="1">
    <citation type="journal article" date="2014" name="BMC Genomics">
        <title>Genome sequence of Anopheles sinensis provides insight into genetics basis of mosquito competence for malaria parasites.</title>
        <authorList>
            <person name="Zhou D."/>
            <person name="Zhang D."/>
            <person name="Ding G."/>
            <person name="Shi L."/>
            <person name="Hou Q."/>
            <person name="Ye Y."/>
            <person name="Xu Y."/>
            <person name="Zhou H."/>
            <person name="Xiong C."/>
            <person name="Li S."/>
            <person name="Yu J."/>
            <person name="Hong S."/>
            <person name="Yu X."/>
            <person name="Zou P."/>
            <person name="Chen C."/>
            <person name="Chang X."/>
            <person name="Wang W."/>
            <person name="Lv Y."/>
            <person name="Sun Y."/>
            <person name="Ma L."/>
            <person name="Shen B."/>
            <person name="Zhu C."/>
        </authorList>
    </citation>
    <scope>NUCLEOTIDE SEQUENCE [LARGE SCALE GENOMIC DNA]</scope>
</reference>
<keyword evidence="4" id="KW-1185">Reference proteome</keyword>
<dbReference type="VEuPathDB" id="VectorBase:ASIC014364"/>
<organism evidence="2">
    <name type="scientific">Anopheles sinensis</name>
    <name type="common">Mosquito</name>
    <dbReference type="NCBI Taxonomy" id="74873"/>
    <lineage>
        <taxon>Eukaryota</taxon>
        <taxon>Metazoa</taxon>
        <taxon>Ecdysozoa</taxon>
        <taxon>Arthropoda</taxon>
        <taxon>Hexapoda</taxon>
        <taxon>Insecta</taxon>
        <taxon>Pterygota</taxon>
        <taxon>Neoptera</taxon>
        <taxon>Endopterygota</taxon>
        <taxon>Diptera</taxon>
        <taxon>Nematocera</taxon>
        <taxon>Culicoidea</taxon>
        <taxon>Culicidae</taxon>
        <taxon>Anophelinae</taxon>
        <taxon>Anopheles</taxon>
    </lineage>
</organism>
<evidence type="ECO:0000256" key="1">
    <source>
        <dbReference type="SAM" id="MobiDB-lite"/>
    </source>
</evidence>
<dbReference type="EnsemblMetazoa" id="ASIC014364-RA">
    <property type="protein sequence ID" value="ASIC014364-PA"/>
    <property type="gene ID" value="ASIC014364"/>
</dbReference>
<dbReference type="EMBL" id="ATLV01021352">
    <property type="status" value="NOT_ANNOTATED_CDS"/>
    <property type="molecule type" value="Genomic_DNA"/>
</dbReference>
<dbReference type="Proteomes" id="UP000030765">
    <property type="component" value="Unassembled WGS sequence"/>
</dbReference>
<feature type="region of interest" description="Disordered" evidence="1">
    <location>
        <begin position="37"/>
        <end position="77"/>
    </location>
</feature>
<evidence type="ECO:0000313" key="2">
    <source>
        <dbReference type="EMBL" id="KFB46372.1"/>
    </source>
</evidence>
<reference evidence="3" key="2">
    <citation type="submission" date="2020-05" db="UniProtKB">
        <authorList>
            <consortium name="EnsemblMetazoa"/>
        </authorList>
    </citation>
    <scope>IDENTIFICATION</scope>
</reference>
<dbReference type="VEuPathDB" id="VectorBase:ASIS012164"/>
<gene>
    <name evidence="2" type="ORF">ZHAS_00014364</name>
</gene>
<feature type="compositionally biased region" description="Basic and acidic residues" evidence="1">
    <location>
        <begin position="51"/>
        <end position="61"/>
    </location>
</feature>
<evidence type="ECO:0000313" key="3">
    <source>
        <dbReference type="EnsemblMetazoa" id="ASIC014364-PA"/>
    </source>
</evidence>
<sequence length="120" mass="13611">MYKQGRLFGFGRPIEATLAVVWYAIVIWPGSGEKERYMGRPLDEEEIDPTDGQRSESDMERTTAPPPRCTVDDNDDVTDGGPYQLELNVHVRKMDIYADDASVDLRKCIHYLYVLPSIGS</sequence>
<name>A0A084W828_ANOSI</name>
<dbReference type="AlphaFoldDB" id="A0A084W828"/>
<proteinExistence type="predicted"/>
<evidence type="ECO:0000313" key="4">
    <source>
        <dbReference type="Proteomes" id="UP000030765"/>
    </source>
</evidence>
<dbReference type="EMBL" id="KE525317">
    <property type="protein sequence ID" value="KFB46372.1"/>
    <property type="molecule type" value="Genomic_DNA"/>
</dbReference>
<accession>A0A084W828</accession>